<keyword evidence="5" id="KW-0804">Transcription</keyword>
<keyword evidence="1" id="KW-0479">Metal-binding</keyword>
<accession>A0AAD9M0B4</accession>
<keyword evidence="9" id="KW-1185">Reference proteome</keyword>
<dbReference type="GO" id="GO:0008270">
    <property type="term" value="F:zinc ion binding"/>
    <property type="evidence" value="ECO:0007669"/>
    <property type="project" value="InterPro"/>
</dbReference>
<keyword evidence="2" id="KW-0862">Zinc</keyword>
<proteinExistence type="predicted"/>
<dbReference type="PANTHER" id="PTHR36206:SF16">
    <property type="entry name" value="TRANSCRIPTION FACTOR DOMAIN-CONTAINING PROTEIN-RELATED"/>
    <property type="match status" value="1"/>
</dbReference>
<dbReference type="PROSITE" id="PS00463">
    <property type="entry name" value="ZN2_CY6_FUNGAL_1"/>
    <property type="match status" value="1"/>
</dbReference>
<dbReference type="Gene3D" id="4.10.240.10">
    <property type="entry name" value="Zn(2)-C6 fungal-type DNA-binding domain"/>
    <property type="match status" value="1"/>
</dbReference>
<evidence type="ECO:0000256" key="5">
    <source>
        <dbReference type="ARBA" id="ARBA00023163"/>
    </source>
</evidence>
<dbReference type="Proteomes" id="UP001232148">
    <property type="component" value="Unassembled WGS sequence"/>
</dbReference>
<evidence type="ECO:0000256" key="2">
    <source>
        <dbReference type="ARBA" id="ARBA00022833"/>
    </source>
</evidence>
<dbReference type="InterPro" id="IPR036864">
    <property type="entry name" value="Zn2-C6_fun-type_DNA-bd_sf"/>
</dbReference>
<evidence type="ECO:0000313" key="8">
    <source>
        <dbReference type="EMBL" id="KAK2027492.1"/>
    </source>
</evidence>
<keyword evidence="6" id="KW-0539">Nucleus</keyword>
<dbReference type="InterPro" id="IPR001138">
    <property type="entry name" value="Zn2Cys6_DnaBD"/>
</dbReference>
<evidence type="ECO:0000259" key="7">
    <source>
        <dbReference type="PROSITE" id="PS50048"/>
    </source>
</evidence>
<dbReference type="SMART" id="SM00066">
    <property type="entry name" value="GAL4"/>
    <property type="match status" value="1"/>
</dbReference>
<evidence type="ECO:0000256" key="6">
    <source>
        <dbReference type="ARBA" id="ARBA00023242"/>
    </source>
</evidence>
<dbReference type="GO" id="GO:0003677">
    <property type="term" value="F:DNA binding"/>
    <property type="evidence" value="ECO:0007669"/>
    <property type="project" value="UniProtKB-KW"/>
</dbReference>
<dbReference type="InterPro" id="IPR052360">
    <property type="entry name" value="Transcr_Regulatory_Proteins"/>
</dbReference>
<gene>
    <name evidence="8" type="ORF">LX32DRAFT_437451</name>
</gene>
<protein>
    <recommendedName>
        <fullName evidence="7">Zn(2)-C6 fungal-type domain-containing protein</fullName>
    </recommendedName>
</protein>
<organism evidence="8 9">
    <name type="scientific">Colletotrichum zoysiae</name>
    <dbReference type="NCBI Taxonomy" id="1216348"/>
    <lineage>
        <taxon>Eukaryota</taxon>
        <taxon>Fungi</taxon>
        <taxon>Dikarya</taxon>
        <taxon>Ascomycota</taxon>
        <taxon>Pezizomycotina</taxon>
        <taxon>Sordariomycetes</taxon>
        <taxon>Hypocreomycetidae</taxon>
        <taxon>Glomerellales</taxon>
        <taxon>Glomerellaceae</taxon>
        <taxon>Colletotrichum</taxon>
        <taxon>Colletotrichum graminicola species complex</taxon>
    </lineage>
</organism>
<reference evidence="8" key="1">
    <citation type="submission" date="2021-06" db="EMBL/GenBank/DDBJ databases">
        <title>Comparative genomics, transcriptomics and evolutionary studies reveal genomic signatures of adaptation to plant cell wall in hemibiotrophic fungi.</title>
        <authorList>
            <consortium name="DOE Joint Genome Institute"/>
            <person name="Baroncelli R."/>
            <person name="Diaz J.F."/>
            <person name="Benocci T."/>
            <person name="Peng M."/>
            <person name="Battaglia E."/>
            <person name="Haridas S."/>
            <person name="Andreopoulos W."/>
            <person name="Labutti K."/>
            <person name="Pangilinan J."/>
            <person name="Floch G.L."/>
            <person name="Makela M.R."/>
            <person name="Henrissat B."/>
            <person name="Grigoriev I.V."/>
            <person name="Crouch J.A."/>
            <person name="De Vries R.P."/>
            <person name="Sukno S.A."/>
            <person name="Thon M.R."/>
        </authorList>
    </citation>
    <scope>NUCLEOTIDE SEQUENCE</scope>
    <source>
        <strain evidence="8">MAFF235873</strain>
    </source>
</reference>
<dbReference type="AlphaFoldDB" id="A0AAD9M0B4"/>
<feature type="domain" description="Zn(2)-C6 fungal-type" evidence="7">
    <location>
        <begin position="12"/>
        <end position="40"/>
    </location>
</feature>
<evidence type="ECO:0000256" key="3">
    <source>
        <dbReference type="ARBA" id="ARBA00023015"/>
    </source>
</evidence>
<dbReference type="GO" id="GO:0000981">
    <property type="term" value="F:DNA-binding transcription factor activity, RNA polymerase II-specific"/>
    <property type="evidence" value="ECO:0007669"/>
    <property type="project" value="InterPro"/>
</dbReference>
<keyword evidence="4" id="KW-0238">DNA-binding</keyword>
<name>A0AAD9M0B4_9PEZI</name>
<dbReference type="EMBL" id="MU842894">
    <property type="protein sequence ID" value="KAK2027492.1"/>
    <property type="molecule type" value="Genomic_DNA"/>
</dbReference>
<sequence length="462" mass="52399">MTRKGSPKARTGCITCKIRKVKCDEAKPSCNRCTASGRFCDGYKPASSSELRQYRPHRVFPGASKPGEGRALHYFFLEAAPYMSGAFDPQFWPKLVMQFVNFESAARHCVISIGCISEWLQHRAGENEQIHLQNAAFALHHYNAAMHELRSMPLVTLQDRQPVVLLVCLLFITIELMQSNRDAAMAHCKHGFQLMKHTVANYPWTREHLLPLFKRVSAVAFVHGDNPKAFPDLRGFEHTAPTSFMTMSNAQVMLDDILVHTLRLVRNGDVYRRQPEKCMSVSPELSAEKARLEASLDTWKFLYDDYQTRPSSRVEEPSQRVKNATDILSFFLLCRYESCRIWLNTAFGGDDYDYMTHLEAYRTIFAEVGIGSHQVEKLFAGDVYFTVDVGYFPSISLVMTKCHHLESRLRSLGMMPLPGLPKEHLCLSAKIGGCNMESAKLVYHTAHSLNHLGLDRLSLVEG</sequence>
<comment type="caution">
    <text evidence="8">The sequence shown here is derived from an EMBL/GenBank/DDBJ whole genome shotgun (WGS) entry which is preliminary data.</text>
</comment>
<dbReference type="PANTHER" id="PTHR36206">
    <property type="entry name" value="ASPERCRYPTIN BIOSYNTHESIS CLUSTER-SPECIFIC TRANSCRIPTION REGULATOR ATNN-RELATED"/>
    <property type="match status" value="1"/>
</dbReference>
<evidence type="ECO:0000313" key="9">
    <source>
        <dbReference type="Proteomes" id="UP001232148"/>
    </source>
</evidence>
<evidence type="ECO:0000256" key="1">
    <source>
        <dbReference type="ARBA" id="ARBA00022723"/>
    </source>
</evidence>
<dbReference type="PROSITE" id="PS50048">
    <property type="entry name" value="ZN2_CY6_FUNGAL_2"/>
    <property type="match status" value="1"/>
</dbReference>
<dbReference type="CDD" id="cd00067">
    <property type="entry name" value="GAL4"/>
    <property type="match status" value="1"/>
</dbReference>
<dbReference type="Pfam" id="PF00172">
    <property type="entry name" value="Zn_clus"/>
    <property type="match status" value="1"/>
</dbReference>
<evidence type="ECO:0000256" key="4">
    <source>
        <dbReference type="ARBA" id="ARBA00023125"/>
    </source>
</evidence>
<dbReference type="SUPFAM" id="SSF57701">
    <property type="entry name" value="Zn2/Cys6 DNA-binding domain"/>
    <property type="match status" value="1"/>
</dbReference>
<keyword evidence="3" id="KW-0805">Transcription regulation</keyword>